<sequence length="288" mass="32170">MFEVETPEGLNTPALKVTEKARHYGIAAKLGKPLKAVNGLVLQFELKLAESLTCGGAYLKYLSSGKFEATGLKDDTPYTVMFGPDKCGSTNKVHLILRHKAPNGKVEEKHLKTPPLVNLDKKTHVYTAVLNADDNTYDVLIDGESKKTGSLFEDFEPSINPPEEIDDPKDKKPASWVENPKMPDPKAKKPADWDEDAPRTIDDPDAEKPEEWLDDEPEEVDDPEAEQPEDWDEEEDGEWEAPRVANPKCTEAGCGEWKPPTIPNPAYKGKWSADLIDNPDYKVLIRSF</sequence>
<dbReference type="AlphaFoldDB" id="A0AAW1NRT4"/>
<evidence type="ECO:0000256" key="2">
    <source>
        <dbReference type="ARBA" id="ARBA00010983"/>
    </source>
</evidence>
<gene>
    <name evidence="11" type="ORF">WJX73_007960</name>
</gene>
<evidence type="ECO:0000256" key="7">
    <source>
        <dbReference type="ARBA" id="ARBA00023186"/>
    </source>
</evidence>
<evidence type="ECO:0000313" key="11">
    <source>
        <dbReference type="EMBL" id="KAK9794645.1"/>
    </source>
</evidence>
<evidence type="ECO:0000313" key="12">
    <source>
        <dbReference type="Proteomes" id="UP001465755"/>
    </source>
</evidence>
<reference evidence="11 12" key="1">
    <citation type="journal article" date="2024" name="Nat. Commun.">
        <title>Phylogenomics reveals the evolutionary origins of lichenization in chlorophyte algae.</title>
        <authorList>
            <person name="Puginier C."/>
            <person name="Libourel C."/>
            <person name="Otte J."/>
            <person name="Skaloud P."/>
            <person name="Haon M."/>
            <person name="Grisel S."/>
            <person name="Petersen M."/>
            <person name="Berrin J.G."/>
            <person name="Delaux P.M."/>
            <person name="Dal Grande F."/>
            <person name="Keller J."/>
        </authorList>
    </citation>
    <scope>NUCLEOTIDE SEQUENCE [LARGE SCALE GENOMIC DNA]</scope>
    <source>
        <strain evidence="11 12">SAG 2036</strain>
    </source>
</reference>
<keyword evidence="6" id="KW-0472">Membrane</keyword>
<evidence type="ECO:0000256" key="4">
    <source>
        <dbReference type="ARBA" id="ARBA00022824"/>
    </source>
</evidence>
<feature type="compositionally biased region" description="Basic and acidic residues" evidence="10">
    <location>
        <begin position="181"/>
        <end position="211"/>
    </location>
</feature>
<evidence type="ECO:0000256" key="6">
    <source>
        <dbReference type="ARBA" id="ARBA00023136"/>
    </source>
</evidence>
<comment type="subcellular location">
    <subcellularLocation>
        <location evidence="1">Endoplasmic reticulum membrane</location>
        <topology evidence="1">Single-pass membrane protein</topology>
    </subcellularLocation>
</comment>
<keyword evidence="3" id="KW-0812">Transmembrane</keyword>
<keyword evidence="8" id="KW-1015">Disulfide bond</keyword>
<evidence type="ECO:0000256" key="9">
    <source>
        <dbReference type="RuleBase" id="RU362126"/>
    </source>
</evidence>
<dbReference type="PANTHER" id="PTHR11073:SF1">
    <property type="entry name" value="CALNEXIN 14D-RELATED"/>
    <property type="match status" value="1"/>
</dbReference>
<evidence type="ECO:0000256" key="3">
    <source>
        <dbReference type="ARBA" id="ARBA00022692"/>
    </source>
</evidence>
<comment type="caution">
    <text evidence="11">The sequence shown here is derived from an EMBL/GenBank/DDBJ whole genome shotgun (WGS) entry which is preliminary data.</text>
</comment>
<dbReference type="EMBL" id="JALJOQ010000136">
    <property type="protein sequence ID" value="KAK9794645.1"/>
    <property type="molecule type" value="Genomic_DNA"/>
</dbReference>
<keyword evidence="7 9" id="KW-0143">Chaperone</keyword>
<protein>
    <recommendedName>
        <fullName evidence="13">Calreticulin</fullName>
    </recommendedName>
</protein>
<keyword evidence="4 9" id="KW-0256">Endoplasmic reticulum</keyword>
<name>A0AAW1NRT4_9CHLO</name>
<dbReference type="InterPro" id="IPR018124">
    <property type="entry name" value="Calret/calnex_CS"/>
</dbReference>
<dbReference type="GO" id="GO:0005509">
    <property type="term" value="F:calcium ion binding"/>
    <property type="evidence" value="ECO:0007669"/>
    <property type="project" value="InterPro"/>
</dbReference>
<dbReference type="GO" id="GO:0006457">
    <property type="term" value="P:protein folding"/>
    <property type="evidence" value="ECO:0007669"/>
    <property type="project" value="InterPro"/>
</dbReference>
<evidence type="ECO:0000256" key="5">
    <source>
        <dbReference type="ARBA" id="ARBA00022989"/>
    </source>
</evidence>
<dbReference type="Proteomes" id="UP001465755">
    <property type="component" value="Unassembled WGS sequence"/>
</dbReference>
<feature type="compositionally biased region" description="Acidic residues" evidence="10">
    <location>
        <begin position="212"/>
        <end position="239"/>
    </location>
</feature>
<comment type="similarity">
    <text evidence="2 9">Belongs to the calreticulin family.</text>
</comment>
<dbReference type="PRINTS" id="PR00626">
    <property type="entry name" value="CALRETICULIN"/>
</dbReference>
<dbReference type="InterPro" id="IPR009033">
    <property type="entry name" value="Calreticulin/calnexin_P_dom_sf"/>
</dbReference>
<keyword evidence="12" id="KW-1185">Reference proteome</keyword>
<evidence type="ECO:0000256" key="8">
    <source>
        <dbReference type="PIRSR" id="PIRSR601580-3"/>
    </source>
</evidence>
<accession>A0AAW1NRT4</accession>
<dbReference type="GO" id="GO:0051082">
    <property type="term" value="F:unfolded protein binding"/>
    <property type="evidence" value="ECO:0007669"/>
    <property type="project" value="InterPro"/>
</dbReference>
<dbReference type="Gene3D" id="2.60.120.200">
    <property type="match status" value="1"/>
</dbReference>
<dbReference type="SUPFAM" id="SSF49899">
    <property type="entry name" value="Concanavalin A-like lectins/glucanases"/>
    <property type="match status" value="1"/>
</dbReference>
<feature type="region of interest" description="Disordered" evidence="10">
    <location>
        <begin position="150"/>
        <end position="261"/>
    </location>
</feature>
<dbReference type="GO" id="GO:0005789">
    <property type="term" value="C:endoplasmic reticulum membrane"/>
    <property type="evidence" value="ECO:0007669"/>
    <property type="project" value="UniProtKB-SubCell"/>
</dbReference>
<evidence type="ECO:0000256" key="1">
    <source>
        <dbReference type="ARBA" id="ARBA00004389"/>
    </source>
</evidence>
<dbReference type="PANTHER" id="PTHR11073">
    <property type="entry name" value="CALRETICULIN AND CALNEXIN"/>
    <property type="match status" value="1"/>
</dbReference>
<evidence type="ECO:0000256" key="10">
    <source>
        <dbReference type="SAM" id="MobiDB-lite"/>
    </source>
</evidence>
<dbReference type="InterPro" id="IPR001580">
    <property type="entry name" value="Calret/calnex"/>
</dbReference>
<dbReference type="FunFam" id="2.10.250.10:FF:000001">
    <property type="entry name" value="Calnexin homolog"/>
    <property type="match status" value="1"/>
</dbReference>
<dbReference type="Gene3D" id="2.10.250.10">
    <property type="entry name" value="Calreticulin/calnexin, P domain"/>
    <property type="match status" value="1"/>
</dbReference>
<dbReference type="Pfam" id="PF00262">
    <property type="entry name" value="Calreticulin"/>
    <property type="match status" value="1"/>
</dbReference>
<feature type="disulfide bond" evidence="8">
    <location>
        <begin position="54"/>
        <end position="87"/>
    </location>
</feature>
<proteinExistence type="inferred from homology"/>
<dbReference type="SUPFAM" id="SSF63887">
    <property type="entry name" value="P-domain of calnexin/calreticulin"/>
    <property type="match status" value="1"/>
</dbReference>
<dbReference type="GO" id="GO:0036503">
    <property type="term" value="P:ERAD pathway"/>
    <property type="evidence" value="ECO:0007669"/>
    <property type="project" value="TreeGrafter"/>
</dbReference>
<organism evidence="11 12">
    <name type="scientific">Symbiochloris irregularis</name>
    <dbReference type="NCBI Taxonomy" id="706552"/>
    <lineage>
        <taxon>Eukaryota</taxon>
        <taxon>Viridiplantae</taxon>
        <taxon>Chlorophyta</taxon>
        <taxon>core chlorophytes</taxon>
        <taxon>Trebouxiophyceae</taxon>
        <taxon>Trebouxiales</taxon>
        <taxon>Trebouxiaceae</taxon>
        <taxon>Symbiochloris</taxon>
    </lineage>
</organism>
<keyword evidence="5" id="KW-1133">Transmembrane helix</keyword>
<evidence type="ECO:0008006" key="13">
    <source>
        <dbReference type="Google" id="ProtNLM"/>
    </source>
</evidence>
<dbReference type="InterPro" id="IPR013320">
    <property type="entry name" value="ConA-like_dom_sf"/>
</dbReference>
<dbReference type="PROSITE" id="PS00804">
    <property type="entry name" value="CALRETICULIN_2"/>
    <property type="match status" value="1"/>
</dbReference>